<keyword evidence="2" id="KW-0520">NAD</keyword>
<dbReference type="Gene3D" id="3.40.50.720">
    <property type="entry name" value="NAD(P)-binding Rossmann-like Domain"/>
    <property type="match status" value="2"/>
</dbReference>
<dbReference type="PANTHER" id="PTHR43491:SF1">
    <property type="entry name" value="UDP-N-ACETYL-D-MANNOSAMINE DEHYDROGENASE"/>
    <property type="match status" value="1"/>
</dbReference>
<sequence>MTHLHLTTPANLLREKIATKEAKIGVIGLGYVGLPHALHYGQKGFSVLGIDINQERIAQLLSGDSYIDDVADQDVATYLANNQVATTFELLPALDVIFIDVPTPIDAQQQPDLTALKSAASQVIAHVRQGQLIILESTSYPTTTLEHLVTPLLEKGLTPGKDIFIAFSPERVDPGNQQFNFDNTPKLVGGVTETCTSLAMAVIGDMAVAVSSPEVAEMAKLYENTFRFVNIALADELSKLCHQLNIAIDEVLTAAATKPFGFMRFDPAVKIGGHCIGVDPFYLQWYMAQQQLSTPLINTAAKIDASMLDFLMVKLLTALTEEGLSISGARIGVLGVTYKKNISDTRMSAAPELVNILLNHGSKVSLFDSHVSSLSVKGQQLPVSP</sequence>
<evidence type="ECO:0000256" key="1">
    <source>
        <dbReference type="ARBA" id="ARBA00023002"/>
    </source>
</evidence>
<dbReference type="InterPro" id="IPR036220">
    <property type="entry name" value="UDP-Glc/GDP-Man_DH_C_sf"/>
</dbReference>
<dbReference type="InterPro" id="IPR028359">
    <property type="entry name" value="UDP_ManNAc/GlcNAc_DH"/>
</dbReference>
<dbReference type="PIRSF" id="PIRSF500136">
    <property type="entry name" value="UDP_ManNAc_DH"/>
    <property type="match status" value="1"/>
</dbReference>
<dbReference type="PANTHER" id="PTHR43491">
    <property type="entry name" value="UDP-N-ACETYL-D-MANNOSAMINE DEHYDROGENASE"/>
    <property type="match status" value="1"/>
</dbReference>
<reference evidence="6" key="1">
    <citation type="submission" date="2020-12" db="EMBL/GenBank/DDBJ databases">
        <title>Vagococcus allomyrinae sp. nov. and Enterococcus lavae sp. nov., isolated from the larvae of Allomyrina dichotoma.</title>
        <authorList>
            <person name="Lee S.D."/>
        </authorList>
    </citation>
    <scope>NUCLEOTIDE SEQUENCE</scope>
    <source>
        <strain evidence="6">BWB3-3</strain>
    </source>
</reference>
<organism evidence="6 7">
    <name type="scientific">Vagococcus allomyrinae</name>
    <dbReference type="NCBI Taxonomy" id="2794353"/>
    <lineage>
        <taxon>Bacteria</taxon>
        <taxon>Bacillati</taxon>
        <taxon>Bacillota</taxon>
        <taxon>Bacilli</taxon>
        <taxon>Lactobacillales</taxon>
        <taxon>Enterococcaceae</taxon>
        <taxon>Vagococcus</taxon>
    </lineage>
</organism>
<evidence type="ECO:0000313" key="7">
    <source>
        <dbReference type="Proteomes" id="UP000674938"/>
    </source>
</evidence>
<dbReference type="SUPFAM" id="SSF52413">
    <property type="entry name" value="UDP-glucose/GDP-mannose dehydrogenase C-terminal domain"/>
    <property type="match status" value="1"/>
</dbReference>
<dbReference type="AlphaFoldDB" id="A0A940SXZ3"/>
<evidence type="ECO:0000259" key="5">
    <source>
        <dbReference type="Pfam" id="PF03721"/>
    </source>
</evidence>
<protein>
    <submittedName>
        <fullName evidence="6">Nucleotide sugar dehydrogenase</fullName>
    </submittedName>
</protein>
<feature type="domain" description="UDP-glucose/GDP-mannose dehydrogenase C-terminal" evidence="4">
    <location>
        <begin position="332"/>
        <end position="378"/>
    </location>
</feature>
<dbReference type="GO" id="GO:0016628">
    <property type="term" value="F:oxidoreductase activity, acting on the CH-CH group of donors, NAD or NADP as acceptor"/>
    <property type="evidence" value="ECO:0007669"/>
    <property type="project" value="InterPro"/>
</dbReference>
<dbReference type="Pfam" id="PF00984">
    <property type="entry name" value="UDPG_MGDP_dh"/>
    <property type="match status" value="1"/>
</dbReference>
<dbReference type="InterPro" id="IPR008927">
    <property type="entry name" value="6-PGluconate_DH-like_C_sf"/>
</dbReference>
<dbReference type="PIRSF" id="PIRSF000124">
    <property type="entry name" value="UDPglc_GDPman_dh"/>
    <property type="match status" value="1"/>
</dbReference>
<dbReference type="Pfam" id="PF03720">
    <property type="entry name" value="UDPG_MGDP_dh_C"/>
    <property type="match status" value="1"/>
</dbReference>
<proteinExistence type="predicted"/>
<dbReference type="SUPFAM" id="SSF48179">
    <property type="entry name" value="6-phosphogluconate dehydrogenase C-terminal domain-like"/>
    <property type="match status" value="1"/>
</dbReference>
<dbReference type="GO" id="GO:0051287">
    <property type="term" value="F:NAD binding"/>
    <property type="evidence" value="ECO:0007669"/>
    <property type="project" value="InterPro"/>
</dbReference>
<accession>A0A940SXZ3</accession>
<dbReference type="InterPro" id="IPR017476">
    <property type="entry name" value="UDP-Glc/GDP-Man"/>
</dbReference>
<dbReference type="InterPro" id="IPR014026">
    <property type="entry name" value="UDP-Glc/GDP-Man_DH_dimer"/>
</dbReference>
<dbReference type="NCBIfam" id="TIGR03026">
    <property type="entry name" value="NDP-sugDHase"/>
    <property type="match status" value="1"/>
</dbReference>
<feature type="domain" description="UDP-glucose/GDP-mannose dehydrogenase N-terminal" evidence="5">
    <location>
        <begin position="23"/>
        <end position="198"/>
    </location>
</feature>
<evidence type="ECO:0000256" key="2">
    <source>
        <dbReference type="ARBA" id="ARBA00023027"/>
    </source>
</evidence>
<dbReference type="GO" id="GO:0000271">
    <property type="term" value="P:polysaccharide biosynthetic process"/>
    <property type="evidence" value="ECO:0007669"/>
    <property type="project" value="InterPro"/>
</dbReference>
<feature type="non-terminal residue" evidence="6">
    <location>
        <position position="385"/>
    </location>
</feature>
<keyword evidence="1" id="KW-0560">Oxidoreductase</keyword>
<feature type="domain" description="UDP-glucose/GDP-mannose dehydrogenase dimerisation" evidence="3">
    <location>
        <begin position="215"/>
        <end position="304"/>
    </location>
</feature>
<dbReference type="GO" id="GO:0016616">
    <property type="term" value="F:oxidoreductase activity, acting on the CH-OH group of donors, NAD or NADP as acceptor"/>
    <property type="evidence" value="ECO:0007669"/>
    <property type="project" value="InterPro"/>
</dbReference>
<evidence type="ECO:0000313" key="6">
    <source>
        <dbReference type="EMBL" id="MBP1044639.1"/>
    </source>
</evidence>
<dbReference type="RefSeq" id="WP_209533245.1">
    <property type="nucleotide sequence ID" value="NZ_JAEEGA010000040.1"/>
</dbReference>
<dbReference type="SUPFAM" id="SSF51735">
    <property type="entry name" value="NAD(P)-binding Rossmann-fold domains"/>
    <property type="match status" value="1"/>
</dbReference>
<dbReference type="Pfam" id="PF03721">
    <property type="entry name" value="UDPG_MGDP_dh_N"/>
    <property type="match status" value="1"/>
</dbReference>
<dbReference type="Proteomes" id="UP000674938">
    <property type="component" value="Unassembled WGS sequence"/>
</dbReference>
<name>A0A940SXZ3_9ENTE</name>
<comment type="caution">
    <text evidence="6">The sequence shown here is derived from an EMBL/GenBank/DDBJ whole genome shotgun (WGS) entry which is preliminary data.</text>
</comment>
<dbReference type="InterPro" id="IPR036291">
    <property type="entry name" value="NAD(P)-bd_dom_sf"/>
</dbReference>
<evidence type="ECO:0000259" key="3">
    <source>
        <dbReference type="Pfam" id="PF00984"/>
    </source>
</evidence>
<keyword evidence="7" id="KW-1185">Reference proteome</keyword>
<dbReference type="EMBL" id="JAEEGA010000040">
    <property type="protein sequence ID" value="MBP1044639.1"/>
    <property type="molecule type" value="Genomic_DNA"/>
</dbReference>
<dbReference type="InterPro" id="IPR014027">
    <property type="entry name" value="UDP-Glc/GDP-Man_DH_C"/>
</dbReference>
<evidence type="ECO:0000259" key="4">
    <source>
        <dbReference type="Pfam" id="PF03720"/>
    </source>
</evidence>
<dbReference type="InterPro" id="IPR001732">
    <property type="entry name" value="UDP-Glc/GDP-Man_DH_N"/>
</dbReference>
<gene>
    <name evidence="6" type="ORF">I6N95_26880</name>
</gene>